<name>A0A139W8U8_TRICA</name>
<sequence length="219" mass="25215">MKGEEEPVIFSFPSESRESKRAPRKLPDQAVREPRSKYREASPEKSTTHRTHSRWSTVRAGTTNPAPVDLVATTRLEMLSRDNYDTWRIQAEALLVKNDHWGYVSAEEEQPVVEGAGEALLETIYASKGPVRKVTLLKRLKQQKMQDGDDVSKHLTEFFDAVDKLKSMKIDINGELLTIMLLYSLPISFEKKKGKRDEREHFQFIDIAPETEQQQKQKT</sequence>
<reference evidence="2 3" key="1">
    <citation type="journal article" date="2008" name="Nature">
        <title>The genome of the model beetle and pest Tribolium castaneum.</title>
        <authorList>
            <consortium name="Tribolium Genome Sequencing Consortium"/>
            <person name="Richards S."/>
            <person name="Gibbs R.A."/>
            <person name="Weinstock G.M."/>
            <person name="Brown S.J."/>
            <person name="Denell R."/>
            <person name="Beeman R.W."/>
            <person name="Gibbs R."/>
            <person name="Beeman R.W."/>
            <person name="Brown S.J."/>
            <person name="Bucher G."/>
            <person name="Friedrich M."/>
            <person name="Grimmelikhuijzen C.J."/>
            <person name="Klingler M."/>
            <person name="Lorenzen M."/>
            <person name="Richards S."/>
            <person name="Roth S."/>
            <person name="Schroder R."/>
            <person name="Tautz D."/>
            <person name="Zdobnov E.M."/>
            <person name="Muzny D."/>
            <person name="Gibbs R.A."/>
            <person name="Weinstock G.M."/>
            <person name="Attaway T."/>
            <person name="Bell S."/>
            <person name="Buhay C.J."/>
            <person name="Chandrabose M.N."/>
            <person name="Chavez D."/>
            <person name="Clerk-Blankenburg K.P."/>
            <person name="Cree A."/>
            <person name="Dao M."/>
            <person name="Davis C."/>
            <person name="Chacko J."/>
            <person name="Dinh H."/>
            <person name="Dugan-Rocha S."/>
            <person name="Fowler G."/>
            <person name="Garner T.T."/>
            <person name="Garnes J."/>
            <person name="Gnirke A."/>
            <person name="Hawes A."/>
            <person name="Hernandez J."/>
            <person name="Hines S."/>
            <person name="Holder M."/>
            <person name="Hume J."/>
            <person name="Jhangiani S.N."/>
            <person name="Joshi V."/>
            <person name="Khan Z.M."/>
            <person name="Jackson L."/>
            <person name="Kovar C."/>
            <person name="Kowis A."/>
            <person name="Lee S."/>
            <person name="Lewis L.R."/>
            <person name="Margolis J."/>
            <person name="Morgan M."/>
            <person name="Nazareth L.V."/>
            <person name="Nguyen N."/>
            <person name="Okwuonu G."/>
            <person name="Parker D."/>
            <person name="Richards S."/>
            <person name="Ruiz S.J."/>
            <person name="Santibanez J."/>
            <person name="Savard J."/>
            <person name="Scherer S.E."/>
            <person name="Schneider B."/>
            <person name="Sodergren E."/>
            <person name="Tautz D."/>
            <person name="Vattahil S."/>
            <person name="Villasana D."/>
            <person name="White C.S."/>
            <person name="Wright R."/>
            <person name="Park Y."/>
            <person name="Beeman R.W."/>
            <person name="Lord J."/>
            <person name="Oppert B."/>
            <person name="Lorenzen M."/>
            <person name="Brown S."/>
            <person name="Wang L."/>
            <person name="Savard J."/>
            <person name="Tautz D."/>
            <person name="Richards S."/>
            <person name="Weinstock G."/>
            <person name="Gibbs R.A."/>
            <person name="Liu Y."/>
            <person name="Worley K."/>
            <person name="Weinstock G."/>
            <person name="Elsik C.G."/>
            <person name="Reese J.T."/>
            <person name="Elhaik E."/>
            <person name="Landan G."/>
            <person name="Graur D."/>
            <person name="Arensburger P."/>
            <person name="Atkinson P."/>
            <person name="Beeman R.W."/>
            <person name="Beidler J."/>
            <person name="Brown S.J."/>
            <person name="Demuth J.P."/>
            <person name="Drury D.W."/>
            <person name="Du Y.Z."/>
            <person name="Fujiwara H."/>
            <person name="Lorenzen M."/>
            <person name="Maselli V."/>
            <person name="Osanai M."/>
            <person name="Park Y."/>
            <person name="Robertson H.M."/>
            <person name="Tu Z."/>
            <person name="Wang J.J."/>
            <person name="Wang S."/>
            <person name="Richards S."/>
            <person name="Song H."/>
            <person name="Zhang L."/>
            <person name="Sodergren E."/>
            <person name="Werner D."/>
            <person name="Stanke M."/>
            <person name="Morgenstern B."/>
            <person name="Solovyev V."/>
            <person name="Kosarev P."/>
            <person name="Brown G."/>
            <person name="Chen H.C."/>
            <person name="Ermolaeva O."/>
            <person name="Hlavina W."/>
            <person name="Kapustin Y."/>
            <person name="Kiryutin B."/>
            <person name="Kitts P."/>
            <person name="Maglott D."/>
            <person name="Pruitt K."/>
            <person name="Sapojnikov V."/>
            <person name="Souvorov A."/>
            <person name="Mackey A.J."/>
            <person name="Waterhouse R.M."/>
            <person name="Wyder S."/>
            <person name="Zdobnov E.M."/>
            <person name="Zdobnov E.M."/>
            <person name="Wyder S."/>
            <person name="Kriventseva E.V."/>
            <person name="Kadowaki T."/>
            <person name="Bork P."/>
            <person name="Aranda M."/>
            <person name="Bao R."/>
            <person name="Beermann A."/>
            <person name="Berns N."/>
            <person name="Bolognesi R."/>
            <person name="Bonneton F."/>
            <person name="Bopp D."/>
            <person name="Brown S.J."/>
            <person name="Bucher G."/>
            <person name="Butts T."/>
            <person name="Chaumot A."/>
            <person name="Denell R.E."/>
            <person name="Ferrier D.E."/>
            <person name="Friedrich M."/>
            <person name="Gordon C.M."/>
            <person name="Jindra M."/>
            <person name="Klingler M."/>
            <person name="Lan Q."/>
            <person name="Lattorff H.M."/>
            <person name="Laudet V."/>
            <person name="von Levetsow C."/>
            <person name="Liu Z."/>
            <person name="Lutz R."/>
            <person name="Lynch J.A."/>
            <person name="da Fonseca R.N."/>
            <person name="Posnien N."/>
            <person name="Reuter R."/>
            <person name="Roth S."/>
            <person name="Savard J."/>
            <person name="Schinko J.B."/>
            <person name="Schmitt C."/>
            <person name="Schoppmeier M."/>
            <person name="Schroder R."/>
            <person name="Shippy T.D."/>
            <person name="Simonnet F."/>
            <person name="Marques-Souza H."/>
            <person name="Tautz D."/>
            <person name="Tomoyasu Y."/>
            <person name="Trauner J."/>
            <person name="Van der Zee M."/>
            <person name="Vervoort M."/>
            <person name="Wittkopp N."/>
            <person name="Wimmer E.A."/>
            <person name="Yang X."/>
            <person name="Jones A.K."/>
            <person name="Sattelle D.B."/>
            <person name="Ebert P.R."/>
            <person name="Nelson D."/>
            <person name="Scott J.G."/>
            <person name="Beeman R.W."/>
            <person name="Muthukrishnan S."/>
            <person name="Kramer K.J."/>
            <person name="Arakane Y."/>
            <person name="Beeman R.W."/>
            <person name="Zhu Q."/>
            <person name="Hogenkamp D."/>
            <person name="Dixit R."/>
            <person name="Oppert B."/>
            <person name="Jiang H."/>
            <person name="Zou Z."/>
            <person name="Marshall J."/>
            <person name="Elpidina E."/>
            <person name="Vinokurov K."/>
            <person name="Oppert C."/>
            <person name="Zou Z."/>
            <person name="Evans J."/>
            <person name="Lu Z."/>
            <person name="Zhao P."/>
            <person name="Sumathipala N."/>
            <person name="Altincicek B."/>
            <person name="Vilcinskas A."/>
            <person name="Williams M."/>
            <person name="Hultmark D."/>
            <person name="Hetru C."/>
            <person name="Jiang H."/>
            <person name="Grimmelikhuijzen C.J."/>
            <person name="Hauser F."/>
            <person name="Cazzamali G."/>
            <person name="Williamson M."/>
            <person name="Park Y."/>
            <person name="Li B."/>
            <person name="Tanaka Y."/>
            <person name="Predel R."/>
            <person name="Neupert S."/>
            <person name="Schachtner J."/>
            <person name="Verleyen P."/>
            <person name="Raible F."/>
            <person name="Bork P."/>
            <person name="Friedrich M."/>
            <person name="Walden K.K."/>
            <person name="Robertson H.M."/>
            <person name="Angeli S."/>
            <person name="Foret S."/>
            <person name="Bucher G."/>
            <person name="Schuetz S."/>
            <person name="Maleszka R."/>
            <person name="Wimmer E.A."/>
            <person name="Beeman R.W."/>
            <person name="Lorenzen M."/>
            <person name="Tomoyasu Y."/>
            <person name="Miller S.C."/>
            <person name="Grossmann D."/>
            <person name="Bucher G."/>
        </authorList>
    </citation>
    <scope>NUCLEOTIDE SEQUENCE [LARGE SCALE GENOMIC DNA]</scope>
    <source>
        <strain evidence="2 3">Georgia GA2</strain>
    </source>
</reference>
<dbReference type="Pfam" id="PF14223">
    <property type="entry name" value="Retrotran_gag_2"/>
    <property type="match status" value="1"/>
</dbReference>
<feature type="compositionally biased region" description="Basic and acidic residues" evidence="1">
    <location>
        <begin position="15"/>
        <end position="47"/>
    </location>
</feature>
<evidence type="ECO:0000313" key="3">
    <source>
        <dbReference type="Proteomes" id="UP000007266"/>
    </source>
</evidence>
<dbReference type="Proteomes" id="UP000007266">
    <property type="component" value="Unassembled WGS sequence"/>
</dbReference>
<dbReference type="InParanoid" id="A0A139W8U8"/>
<evidence type="ECO:0008006" key="4">
    <source>
        <dbReference type="Google" id="ProtNLM"/>
    </source>
</evidence>
<evidence type="ECO:0000256" key="1">
    <source>
        <dbReference type="SAM" id="MobiDB-lite"/>
    </source>
</evidence>
<proteinExistence type="predicted"/>
<dbReference type="AlphaFoldDB" id="A0A139W8U8"/>
<gene>
    <name evidence="2" type="primary">AUGUSTUS-3.0.2_01835</name>
    <name evidence="2" type="ORF">TcasGA2_TC001835</name>
</gene>
<protein>
    <recommendedName>
        <fullName evidence="4">Retrotransposon Copia-like N-terminal domain-containing protein</fullName>
    </recommendedName>
</protein>
<feature type="region of interest" description="Disordered" evidence="1">
    <location>
        <begin position="1"/>
        <end position="61"/>
    </location>
</feature>
<keyword evidence="3" id="KW-1185">Reference proteome</keyword>
<dbReference type="EMBL" id="KQ972957">
    <property type="protein sequence ID" value="KXZ75713.1"/>
    <property type="molecule type" value="Genomic_DNA"/>
</dbReference>
<accession>A0A139W8U8</accession>
<reference evidence="2 3" key="2">
    <citation type="journal article" date="2010" name="Nucleic Acids Res.">
        <title>BeetleBase in 2010: revisions to provide comprehensive genomic information for Tribolium castaneum.</title>
        <authorList>
            <person name="Kim H.S."/>
            <person name="Murphy T."/>
            <person name="Xia J."/>
            <person name="Caragea D."/>
            <person name="Park Y."/>
            <person name="Beeman R.W."/>
            <person name="Lorenzen M.D."/>
            <person name="Butcher S."/>
            <person name="Manak J.R."/>
            <person name="Brown S.J."/>
        </authorList>
    </citation>
    <scope>NUCLEOTIDE SEQUENCE [LARGE SCALE GENOMIC DNA]</scope>
    <source>
        <strain evidence="2 3">Georgia GA2</strain>
    </source>
</reference>
<organism evidence="2 3">
    <name type="scientific">Tribolium castaneum</name>
    <name type="common">Red flour beetle</name>
    <dbReference type="NCBI Taxonomy" id="7070"/>
    <lineage>
        <taxon>Eukaryota</taxon>
        <taxon>Metazoa</taxon>
        <taxon>Ecdysozoa</taxon>
        <taxon>Arthropoda</taxon>
        <taxon>Hexapoda</taxon>
        <taxon>Insecta</taxon>
        <taxon>Pterygota</taxon>
        <taxon>Neoptera</taxon>
        <taxon>Endopterygota</taxon>
        <taxon>Coleoptera</taxon>
        <taxon>Polyphaga</taxon>
        <taxon>Cucujiformia</taxon>
        <taxon>Tenebrionidae</taxon>
        <taxon>Tenebrionidae incertae sedis</taxon>
        <taxon>Tribolium</taxon>
    </lineage>
</organism>
<evidence type="ECO:0000313" key="2">
    <source>
        <dbReference type="EMBL" id="KXZ75713.1"/>
    </source>
</evidence>